<dbReference type="AlphaFoldDB" id="A0A8K0ESD8"/>
<evidence type="ECO:0000313" key="4">
    <source>
        <dbReference type="Proteomes" id="UP000838412"/>
    </source>
</evidence>
<evidence type="ECO:0000256" key="1">
    <source>
        <dbReference type="SAM" id="Coils"/>
    </source>
</evidence>
<gene>
    <name evidence="3" type="primary">Hypp3030</name>
    <name evidence="3" type="ORF">BLAG_LOCUS18910</name>
</gene>
<feature type="compositionally biased region" description="Low complexity" evidence="2">
    <location>
        <begin position="403"/>
        <end position="413"/>
    </location>
</feature>
<protein>
    <submittedName>
        <fullName evidence="3">Hypp3030 protein</fullName>
    </submittedName>
</protein>
<name>A0A8K0ESD8_BRALA</name>
<dbReference type="OrthoDB" id="10066295at2759"/>
<evidence type="ECO:0000256" key="2">
    <source>
        <dbReference type="SAM" id="MobiDB-lite"/>
    </source>
</evidence>
<dbReference type="Proteomes" id="UP000838412">
    <property type="component" value="Chromosome 5"/>
</dbReference>
<dbReference type="EMBL" id="OV696690">
    <property type="protein sequence ID" value="CAH1264582.1"/>
    <property type="molecule type" value="Genomic_DNA"/>
</dbReference>
<accession>A0A8K0ESD8</accession>
<feature type="region of interest" description="Disordered" evidence="2">
    <location>
        <begin position="332"/>
        <end position="437"/>
    </location>
</feature>
<proteinExistence type="predicted"/>
<keyword evidence="4" id="KW-1185">Reference proteome</keyword>
<evidence type="ECO:0000313" key="3">
    <source>
        <dbReference type="EMBL" id="CAH1264582.1"/>
    </source>
</evidence>
<feature type="coiled-coil region" evidence="1">
    <location>
        <begin position="89"/>
        <end position="126"/>
    </location>
</feature>
<organism evidence="3 4">
    <name type="scientific">Branchiostoma lanceolatum</name>
    <name type="common">Common lancelet</name>
    <name type="synonym">Amphioxus lanceolatum</name>
    <dbReference type="NCBI Taxonomy" id="7740"/>
    <lineage>
        <taxon>Eukaryota</taxon>
        <taxon>Metazoa</taxon>
        <taxon>Chordata</taxon>
        <taxon>Cephalochordata</taxon>
        <taxon>Leptocardii</taxon>
        <taxon>Amphioxiformes</taxon>
        <taxon>Branchiostomatidae</taxon>
        <taxon>Branchiostoma</taxon>
    </lineage>
</organism>
<feature type="compositionally biased region" description="Polar residues" evidence="2">
    <location>
        <begin position="348"/>
        <end position="378"/>
    </location>
</feature>
<keyword evidence="1" id="KW-0175">Coiled coil</keyword>
<sequence length="685" mass="79060">MVSTFCHGCTGWTERGDRFCTHCGSRFTERSGQVSLPSYREPAQVPLAISKQAEEACREHEKQTSLLGQMVIKDRLAREESYKQSVVNIEKLKCDLVAREEAYVALQEKNQQAKQFIVDLKKKSQQSEQANLTFLQKLERDLQASEESYEQSVVVIKRLERDLVAREQANVALKKGLKKKYQRALQVSEEQHKQALQAKERAIVEEHNQTIRTIEERHRLAMQARKKAIVEEHNQTIRAIEDRHRLAMQASEERHRQDLLATKDRWRQDVLATEDRCRQQVLATEDRLRQDLLGTEERYRQNLLASEERHRHDLLAMEERYMQSTLAIEEKHRQALQARDARQIASAEGSTGADQRQDRPPSQSVPDTGTAGTDQGQNRPPPPGPSQLTPDAGTGADQRQDRSPPSSSQPTPDAGRTNAEQQARPPSPWKKDVHCDPHIGHEDIAGFLRDHRERLTNTDRRLLQHAMTLVNKESRWIWRHAQITVYGEPVTVVFYSGERTNKYVVRLDSEGRPIDEVEEKGQAEMQCNNCRMRVDPRYMHCNWCGEALSRWQFMDRTVNCYQYVHHTDIQSFIRQHHYDLCPMDRRLLQEAMSVVINESQWVREDMRLTVIGIFAHVVFYSGDLRNKYVVHVNGENRPTYVVEERGWCLKLRDGFKTCWGWVKSAAGAVTGALAGGLTRLALGWP</sequence>
<reference evidence="3" key="1">
    <citation type="submission" date="2022-01" db="EMBL/GenBank/DDBJ databases">
        <authorList>
            <person name="Braso-Vives M."/>
        </authorList>
    </citation>
    <scope>NUCLEOTIDE SEQUENCE</scope>
</reference>